<dbReference type="CDD" id="cd03441">
    <property type="entry name" value="R_hydratase_like"/>
    <property type="match status" value="1"/>
</dbReference>
<dbReference type="AlphaFoldDB" id="A0A1M5PJG0"/>
<dbReference type="PANTHER" id="PTHR43664">
    <property type="entry name" value="MONOAMINE OXIDASE-RELATED"/>
    <property type="match status" value="1"/>
</dbReference>
<dbReference type="PANTHER" id="PTHR43664:SF1">
    <property type="entry name" value="BETA-METHYLMALYL-COA DEHYDRATASE"/>
    <property type="match status" value="1"/>
</dbReference>
<organism evidence="2 3">
    <name type="scientific">Anaerosphaera aminiphila DSM 21120</name>
    <dbReference type="NCBI Taxonomy" id="1120995"/>
    <lineage>
        <taxon>Bacteria</taxon>
        <taxon>Bacillati</taxon>
        <taxon>Bacillota</taxon>
        <taxon>Tissierellia</taxon>
        <taxon>Tissierellales</taxon>
        <taxon>Peptoniphilaceae</taxon>
        <taxon>Anaerosphaera</taxon>
    </lineage>
</organism>
<gene>
    <name evidence="2" type="ORF">SAMN02745245_00351</name>
</gene>
<dbReference type="Gene3D" id="3.10.129.10">
    <property type="entry name" value="Hotdog Thioesterase"/>
    <property type="match status" value="1"/>
</dbReference>
<dbReference type="SUPFAM" id="SSF54637">
    <property type="entry name" value="Thioesterase/thiol ester dehydrase-isomerase"/>
    <property type="match status" value="1"/>
</dbReference>
<sequence length="183" mass="21200">MSSKEEKRVNEVYDYEKYFKKATEKPFNFADHTYAEYKWFEDFEIGDTYNLPSRTQTEGIFAAFMVVSGDRHPIHYDRKYCKDRGHRDLFAHGLQTLAQVAPGAGIWPEEVGESLIGALETTSRNLKPVYLGDTLYPKLEIVDLKPQNTTGVITFYHTIYNQDGEIVLDGFQKYLVRKNPKNL</sequence>
<protein>
    <submittedName>
        <fullName evidence="2">Acyl dehydratase</fullName>
    </submittedName>
</protein>
<evidence type="ECO:0000259" key="1">
    <source>
        <dbReference type="Pfam" id="PF01575"/>
    </source>
</evidence>
<dbReference type="Proteomes" id="UP000184032">
    <property type="component" value="Unassembled WGS sequence"/>
</dbReference>
<dbReference type="RefSeq" id="WP_073183152.1">
    <property type="nucleotide sequence ID" value="NZ_FQXI01000001.1"/>
</dbReference>
<evidence type="ECO:0000313" key="3">
    <source>
        <dbReference type="Proteomes" id="UP000184032"/>
    </source>
</evidence>
<proteinExistence type="predicted"/>
<dbReference type="InterPro" id="IPR029069">
    <property type="entry name" value="HotDog_dom_sf"/>
</dbReference>
<feature type="domain" description="MaoC-like" evidence="1">
    <location>
        <begin position="45"/>
        <end position="148"/>
    </location>
</feature>
<evidence type="ECO:0000313" key="2">
    <source>
        <dbReference type="EMBL" id="SHH01807.1"/>
    </source>
</evidence>
<accession>A0A1M5PJG0</accession>
<dbReference type="Pfam" id="PF01575">
    <property type="entry name" value="MaoC_dehydratas"/>
    <property type="match status" value="1"/>
</dbReference>
<reference evidence="2 3" key="1">
    <citation type="submission" date="2016-11" db="EMBL/GenBank/DDBJ databases">
        <authorList>
            <person name="Jaros S."/>
            <person name="Januszkiewicz K."/>
            <person name="Wedrychowicz H."/>
        </authorList>
    </citation>
    <scope>NUCLEOTIDE SEQUENCE [LARGE SCALE GENOMIC DNA]</scope>
    <source>
        <strain evidence="2 3">DSM 21120</strain>
    </source>
</reference>
<dbReference type="EMBL" id="FQXI01000001">
    <property type="protein sequence ID" value="SHH01807.1"/>
    <property type="molecule type" value="Genomic_DNA"/>
</dbReference>
<name>A0A1M5PJG0_9FIRM</name>
<keyword evidence="3" id="KW-1185">Reference proteome</keyword>
<dbReference type="InterPro" id="IPR002539">
    <property type="entry name" value="MaoC-like_dom"/>
</dbReference>
<dbReference type="OrthoDB" id="9801625at2"/>
<dbReference type="STRING" id="1120995.SAMN02745245_00351"/>
<dbReference type="InterPro" id="IPR052342">
    <property type="entry name" value="MCH/BMMD"/>
</dbReference>